<protein>
    <recommendedName>
        <fullName evidence="2">Type 1 phosphatases regulator</fullName>
    </recommendedName>
</protein>
<evidence type="ECO:0000256" key="2">
    <source>
        <dbReference type="RuleBase" id="RU367162"/>
    </source>
</evidence>
<accession>A0A024RE55</accession>
<dbReference type="STRING" id="948595.A0A024RE55"/>
<dbReference type="PANTHER" id="PTHR20835">
    <property type="entry name" value="E3 UBIQUITIN-PROTEIN LIGASE PPP1R11-RELATED"/>
    <property type="match status" value="1"/>
</dbReference>
<comment type="subcellular location">
    <subcellularLocation>
        <location evidence="2">Nucleus</location>
    </subcellularLocation>
</comment>
<evidence type="ECO:0000256" key="1">
    <source>
        <dbReference type="ARBA" id="ARBA00005605"/>
    </source>
</evidence>
<proteinExistence type="inferred from homology"/>
<dbReference type="EMBL" id="GL877420">
    <property type="protein sequence ID" value="ETA55725.1"/>
    <property type="molecule type" value="Genomic_DNA"/>
</dbReference>
<dbReference type="VEuPathDB" id="MicrosporidiaDB:VCUG_02843"/>
<organism evidence="3 4">
    <name type="scientific">Vavraia culicis (isolate floridensis)</name>
    <name type="common">Microsporidian parasite</name>
    <dbReference type="NCBI Taxonomy" id="948595"/>
    <lineage>
        <taxon>Eukaryota</taxon>
        <taxon>Fungi</taxon>
        <taxon>Fungi incertae sedis</taxon>
        <taxon>Microsporidia</taxon>
        <taxon>Pleistophoridae</taxon>
        <taxon>Vavraia</taxon>
    </lineage>
</organism>
<dbReference type="Pfam" id="PF07491">
    <property type="entry name" value="PPI_Ypi1"/>
    <property type="match status" value="1"/>
</dbReference>
<dbReference type="GO" id="GO:0005634">
    <property type="term" value="C:nucleus"/>
    <property type="evidence" value="ECO:0007669"/>
    <property type="project" value="UniProtKB-SubCell"/>
</dbReference>
<comment type="similarity">
    <text evidence="1 2">Belongs to the YPI1 family.</text>
</comment>
<dbReference type="OMA" id="KVCCIFR"/>
<dbReference type="HOGENOM" id="CLU_208053_0_0_1"/>
<dbReference type="Proteomes" id="UP000011081">
    <property type="component" value="Unassembled WGS sequence"/>
</dbReference>
<name>A0A024RE55_VAVCU</name>
<dbReference type="PANTHER" id="PTHR20835:SF0">
    <property type="entry name" value="E3 UBIQUITIN-PROTEIN LIGASE PPP1R11"/>
    <property type="match status" value="1"/>
</dbReference>
<dbReference type="GO" id="GO:0008157">
    <property type="term" value="F:protein phosphatase 1 binding"/>
    <property type="evidence" value="ECO:0007669"/>
    <property type="project" value="TreeGrafter"/>
</dbReference>
<dbReference type="OrthoDB" id="307488at2759"/>
<gene>
    <name evidence="3" type="ORF">VCUG_02843</name>
</gene>
<dbReference type="AlphaFoldDB" id="A0A024RE55"/>
<reference evidence="4" key="1">
    <citation type="submission" date="2011-03" db="EMBL/GenBank/DDBJ databases">
        <title>The genome sequence of Vavraia culicis strain floridensis.</title>
        <authorList>
            <consortium name="The Broad Institute Genome Sequencing Platform"/>
            <person name="Cuomo C."/>
            <person name="Becnel J."/>
            <person name="Sanscrainte N."/>
            <person name="Young S.K."/>
            <person name="Zeng Q."/>
            <person name="Gargeya S."/>
            <person name="Fitzgerald M."/>
            <person name="Haas B."/>
            <person name="Abouelleil A."/>
            <person name="Alvarado L."/>
            <person name="Arachchi H.M."/>
            <person name="Berlin A."/>
            <person name="Chapman S.B."/>
            <person name="Gearin G."/>
            <person name="Goldberg J."/>
            <person name="Griggs A."/>
            <person name="Gujja S."/>
            <person name="Hansen M."/>
            <person name="Heiman D."/>
            <person name="Howarth C."/>
            <person name="Larimer J."/>
            <person name="Lui A."/>
            <person name="MacDonald P.J.P."/>
            <person name="McCowen C."/>
            <person name="Montmayeur A."/>
            <person name="Murphy C."/>
            <person name="Neiman D."/>
            <person name="Pearson M."/>
            <person name="Priest M."/>
            <person name="Roberts A."/>
            <person name="Saif S."/>
            <person name="Shea T."/>
            <person name="Sisk P."/>
            <person name="Stolte C."/>
            <person name="Sykes S."/>
            <person name="Wortman J."/>
            <person name="Nusbaum C."/>
            <person name="Birren B."/>
        </authorList>
    </citation>
    <scope>NUCLEOTIDE SEQUENCE [LARGE SCALE GENOMIC DNA]</scope>
    <source>
        <strain evidence="4">floridensis</strain>
    </source>
</reference>
<sequence>MQITRTVLKLKKPRTRTRTLRLVRRRVTFTPDTVDNEHMGKKKSKCCCIYKTGNDKTKNKYER</sequence>
<dbReference type="InParanoid" id="A0A024RE55"/>
<comment type="function">
    <text evidence="2">Regulator of type 1 phosphatases which maintains protein phosphatase activity under strict control.</text>
</comment>
<evidence type="ECO:0000313" key="4">
    <source>
        <dbReference type="Proteomes" id="UP000011081"/>
    </source>
</evidence>
<evidence type="ECO:0000313" key="3">
    <source>
        <dbReference type="EMBL" id="ETA55725.1"/>
    </source>
</evidence>
<dbReference type="GO" id="GO:0004865">
    <property type="term" value="F:protein serine/threonine phosphatase inhibitor activity"/>
    <property type="evidence" value="ECO:0007669"/>
    <property type="project" value="UniProtKB-UniRule"/>
</dbReference>
<dbReference type="RefSeq" id="XP_008074246.1">
    <property type="nucleotide sequence ID" value="XM_008076055.1"/>
</dbReference>
<keyword evidence="2" id="KW-0539">Nucleus</keyword>
<dbReference type="GeneID" id="19880699"/>
<dbReference type="InterPro" id="IPR011107">
    <property type="entry name" value="PPI_Ypi1"/>
</dbReference>
<keyword evidence="4" id="KW-1185">Reference proteome</keyword>